<keyword evidence="1" id="KW-0812">Transmembrane</keyword>
<evidence type="ECO:0000313" key="3">
    <source>
        <dbReference type="Proteomes" id="UP001457282"/>
    </source>
</evidence>
<dbReference type="PANTHER" id="PTHR43999:SF3">
    <property type="entry name" value="TRANSCRIPTION FACTOR MAMYB"/>
    <property type="match status" value="1"/>
</dbReference>
<dbReference type="InterPro" id="IPR044634">
    <property type="entry name" value="Zuotin/DnaJC2"/>
</dbReference>
<dbReference type="GO" id="GO:0043022">
    <property type="term" value="F:ribosome binding"/>
    <property type="evidence" value="ECO:0007669"/>
    <property type="project" value="InterPro"/>
</dbReference>
<dbReference type="PANTHER" id="PTHR43999">
    <property type="entry name" value="DNAJ HOMOLOG SUBFAMILY C MEMBER 2"/>
    <property type="match status" value="1"/>
</dbReference>
<reference evidence="2 3" key="1">
    <citation type="journal article" date="2023" name="G3 (Bethesda)">
        <title>A chromosome-length genome assembly and annotation of blackberry (Rubus argutus, cv. 'Hillquist').</title>
        <authorList>
            <person name="Bruna T."/>
            <person name="Aryal R."/>
            <person name="Dudchenko O."/>
            <person name="Sargent D.J."/>
            <person name="Mead D."/>
            <person name="Buti M."/>
            <person name="Cavallini A."/>
            <person name="Hytonen T."/>
            <person name="Andres J."/>
            <person name="Pham M."/>
            <person name="Weisz D."/>
            <person name="Mascagni F."/>
            <person name="Usai G."/>
            <person name="Natali L."/>
            <person name="Bassil N."/>
            <person name="Fernandez G.E."/>
            <person name="Lomsadze A."/>
            <person name="Armour M."/>
            <person name="Olukolu B."/>
            <person name="Poorten T."/>
            <person name="Britton C."/>
            <person name="Davik J."/>
            <person name="Ashrafi H."/>
            <person name="Aiden E.L."/>
            <person name="Borodovsky M."/>
            <person name="Worthington M."/>
        </authorList>
    </citation>
    <scope>NUCLEOTIDE SEQUENCE [LARGE SCALE GENOMIC DNA]</scope>
    <source>
        <strain evidence="2">PI 553951</strain>
    </source>
</reference>
<evidence type="ECO:0000313" key="2">
    <source>
        <dbReference type="EMBL" id="KAK9941283.1"/>
    </source>
</evidence>
<dbReference type="EMBL" id="JBEDUW010000003">
    <property type="protein sequence ID" value="KAK9941283.1"/>
    <property type="molecule type" value="Genomic_DNA"/>
</dbReference>
<keyword evidence="1" id="KW-1133">Transmembrane helix</keyword>
<proteinExistence type="predicted"/>
<name>A0AAW1XXP4_RUBAR</name>
<accession>A0AAW1XXP4</accession>
<dbReference type="GO" id="GO:0030544">
    <property type="term" value="F:Hsp70 protein binding"/>
    <property type="evidence" value="ECO:0007669"/>
    <property type="project" value="InterPro"/>
</dbReference>
<dbReference type="AlphaFoldDB" id="A0AAW1XXP4"/>
<dbReference type="GO" id="GO:0005829">
    <property type="term" value="C:cytosol"/>
    <property type="evidence" value="ECO:0007669"/>
    <property type="project" value="TreeGrafter"/>
</dbReference>
<organism evidence="2 3">
    <name type="scientific">Rubus argutus</name>
    <name type="common">Southern blackberry</name>
    <dbReference type="NCBI Taxonomy" id="59490"/>
    <lineage>
        <taxon>Eukaryota</taxon>
        <taxon>Viridiplantae</taxon>
        <taxon>Streptophyta</taxon>
        <taxon>Embryophyta</taxon>
        <taxon>Tracheophyta</taxon>
        <taxon>Spermatophyta</taxon>
        <taxon>Magnoliopsida</taxon>
        <taxon>eudicotyledons</taxon>
        <taxon>Gunneridae</taxon>
        <taxon>Pentapetalae</taxon>
        <taxon>rosids</taxon>
        <taxon>fabids</taxon>
        <taxon>Rosales</taxon>
        <taxon>Rosaceae</taxon>
        <taxon>Rosoideae</taxon>
        <taxon>Rosoideae incertae sedis</taxon>
        <taxon>Rubus</taxon>
    </lineage>
</organism>
<keyword evidence="3" id="KW-1185">Reference proteome</keyword>
<comment type="caution">
    <text evidence="2">The sequence shown here is derived from an EMBL/GenBank/DDBJ whole genome shotgun (WGS) entry which is preliminary data.</text>
</comment>
<protein>
    <submittedName>
        <fullName evidence="2">Uncharacterized protein</fullName>
    </submittedName>
</protein>
<sequence length="150" mass="17206">MEFLDEDARPRFLFQSKAVTSSATEAEPHYKNLSKPFIAFTVSVSFLLLGLSFFFFLKFEPYQIAPHLGRSFHPRNSNGVRDFEEEKDWVKEDVEVLKKQLLKNPVGDENNVESTDHGFSWAATEDIALLNALKAFSKEVSMRWEKIATA</sequence>
<gene>
    <name evidence="2" type="ORF">M0R45_017895</name>
</gene>
<evidence type="ECO:0000256" key="1">
    <source>
        <dbReference type="SAM" id="Phobius"/>
    </source>
</evidence>
<dbReference type="GO" id="GO:0051083">
    <property type="term" value="P:'de novo' cotranslational protein folding"/>
    <property type="evidence" value="ECO:0007669"/>
    <property type="project" value="InterPro"/>
</dbReference>
<dbReference type="Proteomes" id="UP001457282">
    <property type="component" value="Unassembled WGS sequence"/>
</dbReference>
<keyword evidence="1" id="KW-0472">Membrane</keyword>
<feature type="transmembrane region" description="Helical" evidence="1">
    <location>
        <begin position="37"/>
        <end position="57"/>
    </location>
</feature>
<dbReference type="GO" id="GO:0006450">
    <property type="term" value="P:regulation of translational fidelity"/>
    <property type="evidence" value="ECO:0007669"/>
    <property type="project" value="InterPro"/>
</dbReference>